<keyword evidence="4 7" id="KW-0812">Transmembrane</keyword>
<reference evidence="10 11" key="1">
    <citation type="submission" date="2020-08" db="EMBL/GenBank/DDBJ databases">
        <title>Genomic Encyclopedia of Type Strains, Phase IV (KMG-IV): sequencing the most valuable type-strain genomes for metagenomic binning, comparative biology and taxonomic classification.</title>
        <authorList>
            <person name="Goeker M."/>
        </authorList>
    </citation>
    <scope>NUCLEOTIDE SEQUENCE [LARGE SCALE GENOMIC DNA]</scope>
    <source>
        <strain evidence="10 11">DSM 29568</strain>
    </source>
</reference>
<dbReference type="InterPro" id="IPR051447">
    <property type="entry name" value="Lipoprotein-release_system"/>
</dbReference>
<comment type="similarity">
    <text evidence="2">Belongs to the ABC-4 integral membrane protein family. LolC/E subfamily.</text>
</comment>
<dbReference type="InterPro" id="IPR025857">
    <property type="entry name" value="MacB_PCD"/>
</dbReference>
<evidence type="ECO:0000256" key="4">
    <source>
        <dbReference type="ARBA" id="ARBA00022692"/>
    </source>
</evidence>
<keyword evidence="5 7" id="KW-1133">Transmembrane helix</keyword>
<dbReference type="Pfam" id="PF12704">
    <property type="entry name" value="MacB_PCD"/>
    <property type="match status" value="1"/>
</dbReference>
<evidence type="ECO:0000259" key="8">
    <source>
        <dbReference type="Pfam" id="PF02687"/>
    </source>
</evidence>
<dbReference type="GO" id="GO:0044874">
    <property type="term" value="P:lipoprotein localization to outer membrane"/>
    <property type="evidence" value="ECO:0007669"/>
    <property type="project" value="TreeGrafter"/>
</dbReference>
<feature type="transmembrane region" description="Helical" evidence="7">
    <location>
        <begin position="372"/>
        <end position="401"/>
    </location>
</feature>
<keyword evidence="11" id="KW-1185">Reference proteome</keyword>
<sequence>MKFELFIAKRLIGAKDYKSSISAPIIKIAITAIALGVVMMLIAVATGIGLQEKIRDKIAAFNGHIVIHHLDNNNSNTSERPILLAQPFYPSFTSVTGVSHIQAVAKKYGVIRTEDDFEGIVFKGVGEDYRWDYMEEYLVSGRLPNFNDSIKYSKEIMLSTYTAARLNFKLNDQVVVYFMGDNAQRKPRLIAFDVVGFYNSGFEEFDKNYILGDLAQIQRLNKWDKNQVGSFEVFVNDFTEIDQVTGEIYQTIDSFLDATSIKQSYASIFEWLSMFDFNIILIIGVIILVSGINMVTALLVLILERTPMIGTLKALGSNDWSIRKLFLYNAAYLIGKGLFWGNLIGIGLLLVQKYTKIIPLPQETYYVAEVPIFINVWIIILINIGTLLLCLLMLLIPSVVVTKISPSRAMRFE</sequence>
<evidence type="ECO:0000256" key="2">
    <source>
        <dbReference type="ARBA" id="ARBA00005236"/>
    </source>
</evidence>
<evidence type="ECO:0000256" key="5">
    <source>
        <dbReference type="ARBA" id="ARBA00022989"/>
    </source>
</evidence>
<evidence type="ECO:0000259" key="9">
    <source>
        <dbReference type="Pfam" id="PF12704"/>
    </source>
</evidence>
<dbReference type="Pfam" id="PF02687">
    <property type="entry name" value="FtsX"/>
    <property type="match status" value="1"/>
</dbReference>
<protein>
    <submittedName>
        <fullName evidence="10">Lipoprotein-releasing system permease protein</fullName>
    </submittedName>
</protein>
<name>A0A840EY22_9FLAO</name>
<proteinExistence type="inferred from homology"/>
<evidence type="ECO:0000256" key="3">
    <source>
        <dbReference type="ARBA" id="ARBA00022475"/>
    </source>
</evidence>
<keyword evidence="3" id="KW-1003">Cell membrane</keyword>
<dbReference type="EMBL" id="JACIFO010000004">
    <property type="protein sequence ID" value="MBB4118954.1"/>
    <property type="molecule type" value="Genomic_DNA"/>
</dbReference>
<dbReference type="AlphaFoldDB" id="A0A840EY22"/>
<comment type="caution">
    <text evidence="10">The sequence shown here is derived from an EMBL/GenBank/DDBJ whole genome shotgun (WGS) entry which is preliminary data.</text>
</comment>
<comment type="subcellular location">
    <subcellularLocation>
        <location evidence="1">Cell membrane</location>
        <topology evidence="1">Multi-pass membrane protein</topology>
    </subcellularLocation>
</comment>
<feature type="domain" description="ABC3 transporter permease C-terminal" evidence="8">
    <location>
        <begin position="281"/>
        <end position="406"/>
    </location>
</feature>
<feature type="transmembrane region" description="Helical" evidence="7">
    <location>
        <begin position="325"/>
        <end position="352"/>
    </location>
</feature>
<organism evidence="10 11">
    <name type="scientific">Mesonia hippocampi</name>
    <dbReference type="NCBI Taxonomy" id="1628250"/>
    <lineage>
        <taxon>Bacteria</taxon>
        <taxon>Pseudomonadati</taxon>
        <taxon>Bacteroidota</taxon>
        <taxon>Flavobacteriia</taxon>
        <taxon>Flavobacteriales</taxon>
        <taxon>Flavobacteriaceae</taxon>
        <taxon>Mesonia</taxon>
    </lineage>
</organism>
<evidence type="ECO:0000313" key="10">
    <source>
        <dbReference type="EMBL" id="MBB4118954.1"/>
    </source>
</evidence>
<feature type="domain" description="MacB-like periplasmic core" evidence="9">
    <location>
        <begin position="28"/>
        <end position="248"/>
    </location>
</feature>
<gene>
    <name evidence="10" type="ORF">GGR32_001245</name>
</gene>
<evidence type="ECO:0000256" key="1">
    <source>
        <dbReference type="ARBA" id="ARBA00004651"/>
    </source>
</evidence>
<dbReference type="PANTHER" id="PTHR30489:SF0">
    <property type="entry name" value="LIPOPROTEIN-RELEASING SYSTEM TRANSMEMBRANE PROTEIN LOLE"/>
    <property type="match status" value="1"/>
</dbReference>
<dbReference type="RefSeq" id="WP_183477312.1">
    <property type="nucleotide sequence ID" value="NZ_JACIFO010000004.1"/>
</dbReference>
<keyword evidence="6 7" id="KW-0472">Membrane</keyword>
<dbReference type="Proteomes" id="UP000553034">
    <property type="component" value="Unassembled WGS sequence"/>
</dbReference>
<accession>A0A840EY22</accession>
<dbReference type="InterPro" id="IPR003838">
    <property type="entry name" value="ABC3_permease_C"/>
</dbReference>
<keyword evidence="10" id="KW-0449">Lipoprotein</keyword>
<dbReference type="PANTHER" id="PTHR30489">
    <property type="entry name" value="LIPOPROTEIN-RELEASING SYSTEM TRANSMEMBRANE PROTEIN LOLE"/>
    <property type="match status" value="1"/>
</dbReference>
<feature type="transmembrane region" description="Helical" evidence="7">
    <location>
        <begin position="21"/>
        <end position="45"/>
    </location>
</feature>
<feature type="transmembrane region" description="Helical" evidence="7">
    <location>
        <begin position="279"/>
        <end position="304"/>
    </location>
</feature>
<evidence type="ECO:0000313" key="11">
    <source>
        <dbReference type="Proteomes" id="UP000553034"/>
    </source>
</evidence>
<dbReference type="GO" id="GO:0098797">
    <property type="term" value="C:plasma membrane protein complex"/>
    <property type="evidence" value="ECO:0007669"/>
    <property type="project" value="TreeGrafter"/>
</dbReference>
<evidence type="ECO:0000256" key="7">
    <source>
        <dbReference type="SAM" id="Phobius"/>
    </source>
</evidence>
<evidence type="ECO:0000256" key="6">
    <source>
        <dbReference type="ARBA" id="ARBA00023136"/>
    </source>
</evidence>